<evidence type="ECO:0000256" key="1">
    <source>
        <dbReference type="SAM" id="Phobius"/>
    </source>
</evidence>
<evidence type="ECO:0000313" key="2">
    <source>
        <dbReference type="EMBL" id="QID82723.1"/>
    </source>
</evidence>
<sequence>MDEFSPTPREINRLVFWMRLCVAALIAAMIIFSASLIKGVTAQEECPFTIEKAVLYSNDTQPVEAYRLASNGSIIADYCVTPNLSSPKLSKRYWWFWVAVVAYRTVDAALNFYNIQDECRHFNEAVMNGVNCIWDVGTTIAAWGGGAKKINNAINEITARYDKKRLFAELPHGGWKRDISPALDDLADLLDTQGIGLLGIDYINHSEMTEAQSNRLLNVTVPNNQLIKRDGSLTTLVVTALLNSTVLHYGFHQFSQYGFTASIEPTRELEKRSEFYDEYFNGNDGIDISLCTNGEDPGVTNAYTDFGEYFDDLHCHGNDVWNSQGIYWQTYDKNNRGTIDSGAMSPYFDGHASDIRQMTWCPSGLRNACGDL</sequence>
<keyword evidence="3" id="KW-1185">Reference proteome</keyword>
<gene>
    <name evidence="2" type="ORF">GRS66_005154</name>
</gene>
<keyword evidence="1" id="KW-0472">Membrane</keyword>
<proteinExistence type="predicted"/>
<keyword evidence="1" id="KW-1133">Transmembrane helix</keyword>
<dbReference type="AlphaFoldDB" id="A0A6C1E1F0"/>
<protein>
    <submittedName>
        <fullName evidence="2">Uncharacterized protein</fullName>
    </submittedName>
</protein>
<reference evidence="2 3" key="1">
    <citation type="journal article" date="2019" name="BMC Genomics">
        <title>Chromosome level assembly and comparative genome analysis confirm lager-brewing yeasts originated from a single hybridization.</title>
        <authorList>
            <person name="Salazar A.N."/>
            <person name="Gorter de Vries A.R."/>
            <person name="van den Broek M."/>
            <person name="Brouwers N."/>
            <person name="de la Torre Cortes P."/>
            <person name="Kuijpers N.G.A."/>
            <person name="Daran J.G."/>
            <person name="Abeel T."/>
        </authorList>
    </citation>
    <scope>NUCLEOTIDE SEQUENCE [LARGE SCALE GENOMIC DNA]</scope>
    <source>
        <strain evidence="2 3">CBS 1483</strain>
    </source>
</reference>
<dbReference type="EMBL" id="CP048997">
    <property type="protein sequence ID" value="QID82723.1"/>
    <property type="molecule type" value="Genomic_DNA"/>
</dbReference>
<keyword evidence="1" id="KW-0812">Transmembrane</keyword>
<dbReference type="Proteomes" id="UP000501346">
    <property type="component" value="Chromosome ScXVI"/>
</dbReference>
<accession>A0A6C1E1F0</accession>
<evidence type="ECO:0000313" key="3">
    <source>
        <dbReference type="Proteomes" id="UP000501346"/>
    </source>
</evidence>
<feature type="transmembrane region" description="Helical" evidence="1">
    <location>
        <begin position="16"/>
        <end position="37"/>
    </location>
</feature>
<organism evidence="2 3">
    <name type="scientific">Saccharomyces pastorianus</name>
    <name type="common">Lager yeast</name>
    <name type="synonym">Saccharomyces cerevisiae x Saccharomyces eubayanus</name>
    <dbReference type="NCBI Taxonomy" id="27292"/>
    <lineage>
        <taxon>Eukaryota</taxon>
        <taxon>Fungi</taxon>
        <taxon>Dikarya</taxon>
        <taxon>Ascomycota</taxon>
        <taxon>Saccharomycotina</taxon>
        <taxon>Saccharomycetes</taxon>
        <taxon>Saccharomycetales</taxon>
        <taxon>Saccharomycetaceae</taxon>
        <taxon>Saccharomyces</taxon>
    </lineage>
</organism>
<dbReference type="OrthoDB" id="4053283at2759"/>
<name>A0A6C1E1F0_SACPS</name>